<evidence type="ECO:0000256" key="5">
    <source>
        <dbReference type="ARBA" id="ARBA00023136"/>
    </source>
</evidence>
<keyword evidence="5 6" id="KW-0472">Membrane</keyword>
<keyword evidence="3 6" id="KW-0812">Transmembrane</keyword>
<comment type="caution">
    <text evidence="9">The sequence shown here is derived from an EMBL/GenBank/DDBJ whole genome shotgun (WGS) entry which is preliminary data.</text>
</comment>
<protein>
    <submittedName>
        <fullName evidence="9">ABC transporter permease</fullName>
    </submittedName>
</protein>
<keyword evidence="4 6" id="KW-1133">Transmembrane helix</keyword>
<dbReference type="InterPro" id="IPR051125">
    <property type="entry name" value="ABC-4/HrtB_transporter"/>
</dbReference>
<dbReference type="EMBL" id="BAABKE010000005">
    <property type="protein sequence ID" value="GAA5101365.1"/>
    <property type="molecule type" value="Genomic_DNA"/>
</dbReference>
<evidence type="ECO:0000256" key="4">
    <source>
        <dbReference type="ARBA" id="ARBA00022989"/>
    </source>
</evidence>
<feature type="transmembrane region" description="Helical" evidence="6">
    <location>
        <begin position="337"/>
        <end position="370"/>
    </location>
</feature>
<dbReference type="PANTHER" id="PTHR43738">
    <property type="entry name" value="ABC TRANSPORTER, MEMBRANE PROTEIN"/>
    <property type="match status" value="1"/>
</dbReference>
<name>A0ABP9MT80_9GAMM</name>
<dbReference type="PANTHER" id="PTHR43738:SF2">
    <property type="entry name" value="ABC TRANSPORTER PERMEASE"/>
    <property type="match status" value="1"/>
</dbReference>
<reference evidence="10" key="1">
    <citation type="journal article" date="2019" name="Int. J. Syst. Evol. Microbiol.">
        <title>The Global Catalogue of Microorganisms (GCM) 10K type strain sequencing project: providing services to taxonomists for standard genome sequencing and annotation.</title>
        <authorList>
            <consortium name="The Broad Institute Genomics Platform"/>
            <consortium name="The Broad Institute Genome Sequencing Center for Infectious Disease"/>
            <person name="Wu L."/>
            <person name="Ma J."/>
        </authorList>
    </citation>
    <scope>NUCLEOTIDE SEQUENCE [LARGE SCALE GENOMIC DNA]</scope>
    <source>
        <strain evidence="10">JCM 18424</strain>
    </source>
</reference>
<evidence type="ECO:0000256" key="1">
    <source>
        <dbReference type="ARBA" id="ARBA00004651"/>
    </source>
</evidence>
<evidence type="ECO:0000313" key="9">
    <source>
        <dbReference type="EMBL" id="GAA5101365.1"/>
    </source>
</evidence>
<feature type="transmembrane region" description="Helical" evidence="6">
    <location>
        <begin position="390"/>
        <end position="408"/>
    </location>
</feature>
<evidence type="ECO:0000256" key="6">
    <source>
        <dbReference type="SAM" id="Phobius"/>
    </source>
</evidence>
<organism evidence="9 10">
    <name type="scientific">Wohlfahrtiimonas larvae</name>
    <dbReference type="NCBI Taxonomy" id="1157986"/>
    <lineage>
        <taxon>Bacteria</taxon>
        <taxon>Pseudomonadati</taxon>
        <taxon>Pseudomonadota</taxon>
        <taxon>Gammaproteobacteria</taxon>
        <taxon>Cardiobacteriales</taxon>
        <taxon>Ignatzschineriaceae</taxon>
        <taxon>Wohlfahrtiimonas</taxon>
    </lineage>
</organism>
<feature type="transmembrane region" description="Helical" evidence="6">
    <location>
        <begin position="20"/>
        <end position="39"/>
    </location>
</feature>
<keyword evidence="2" id="KW-1003">Cell membrane</keyword>
<dbReference type="Proteomes" id="UP001500631">
    <property type="component" value="Unassembled WGS sequence"/>
</dbReference>
<evidence type="ECO:0000313" key="10">
    <source>
        <dbReference type="Proteomes" id="UP001500631"/>
    </source>
</evidence>
<evidence type="ECO:0000256" key="2">
    <source>
        <dbReference type="ARBA" id="ARBA00022475"/>
    </source>
</evidence>
<feature type="domain" description="MacB-like periplasmic core" evidence="8">
    <location>
        <begin position="21"/>
        <end position="212"/>
    </location>
</feature>
<dbReference type="InterPro" id="IPR003838">
    <property type="entry name" value="ABC3_permease_C"/>
</dbReference>
<sequence length="423" mass="46298">MKRLNYLLSLSWKSSWNRRGTLLLIVFSIALSTTLLLGIEKTRVQVRENFVQAVSGTDLVIGARGSNVQLILYAIFHLGGATNNMGWQSAEQIAKRPEVDWVIPISLGDTHQSYPVVATNENMFAYYRYQRDKTLAFAKGQQFDGLFDVVIGSEVAKNLNYELGQKVVLSHGNSTSEIAQHGDKPFEIVGILAPTGTPVDRSLYIGLEAMEAIHLNWQSGAPIPGLNIPAEQITKFDLQPKSITAMLVGLKKRSHVFALQKSINEYRSEPLMAVMPGIVMDQIWAMMNSAEKVLLIVSALVTVVGLAGLTATILAGLGERRRELAILRSAGAKPTDILVLLVCEGLMLLVIGVVLGIILLVLMIIIFSSILINHYGIFITLSWPTSGEWLLLGAIMLAGLLTSMIPAWRAYRMSLADGLSVSK</sequence>
<accession>A0ABP9MT80</accession>
<comment type="subcellular location">
    <subcellularLocation>
        <location evidence="1">Cell membrane</location>
        <topology evidence="1">Multi-pass membrane protein</topology>
    </subcellularLocation>
</comment>
<dbReference type="Pfam" id="PF02687">
    <property type="entry name" value="FtsX"/>
    <property type="match status" value="1"/>
</dbReference>
<evidence type="ECO:0000259" key="7">
    <source>
        <dbReference type="Pfam" id="PF02687"/>
    </source>
</evidence>
<gene>
    <name evidence="9" type="ORF">GCM10023338_17170</name>
</gene>
<feature type="domain" description="ABC3 transporter permease C-terminal" evidence="7">
    <location>
        <begin position="296"/>
        <end position="414"/>
    </location>
</feature>
<keyword evidence="10" id="KW-1185">Reference proteome</keyword>
<evidence type="ECO:0000256" key="3">
    <source>
        <dbReference type="ARBA" id="ARBA00022692"/>
    </source>
</evidence>
<evidence type="ECO:0000259" key="8">
    <source>
        <dbReference type="Pfam" id="PF12704"/>
    </source>
</evidence>
<dbReference type="InterPro" id="IPR025857">
    <property type="entry name" value="MacB_PCD"/>
</dbReference>
<proteinExistence type="predicted"/>
<feature type="transmembrane region" description="Helical" evidence="6">
    <location>
        <begin position="293"/>
        <end position="317"/>
    </location>
</feature>
<dbReference type="Pfam" id="PF12704">
    <property type="entry name" value="MacB_PCD"/>
    <property type="match status" value="1"/>
</dbReference>